<dbReference type="Proteomes" id="UP000288216">
    <property type="component" value="Unassembled WGS sequence"/>
</dbReference>
<sequence>MREGVQVASLVATERNGGKTICQELDDLGPPQLQISKVHSSAVKVHGTRTNSEYIDLYAFSFAVNYLYGAPHNSKQPILIQKAERDLGIPAVSVAKLRKKVQRDTWEGHTYTNHRQVAREAVKVVKEVEESFGFRKAGRRAKSSEITGRTSAGILCPILGRAFQWERQHDLPEWK</sequence>
<proteinExistence type="predicted"/>
<reference evidence="1 2" key="1">
    <citation type="journal article" date="2018" name="Nat. Ecol. Evol.">
        <title>Shark genomes provide insights into elasmobranch evolution and the origin of vertebrates.</title>
        <authorList>
            <person name="Hara Y"/>
            <person name="Yamaguchi K"/>
            <person name="Onimaru K"/>
            <person name="Kadota M"/>
            <person name="Koyanagi M"/>
            <person name="Keeley SD"/>
            <person name="Tatsumi K"/>
            <person name="Tanaka K"/>
            <person name="Motone F"/>
            <person name="Kageyama Y"/>
            <person name="Nozu R"/>
            <person name="Adachi N"/>
            <person name="Nishimura O"/>
            <person name="Nakagawa R"/>
            <person name="Tanegashima C"/>
            <person name="Kiyatake I"/>
            <person name="Matsumoto R"/>
            <person name="Murakumo K"/>
            <person name="Nishida K"/>
            <person name="Terakita A"/>
            <person name="Kuratani S"/>
            <person name="Sato K"/>
            <person name="Hyodo S Kuraku.S."/>
        </authorList>
    </citation>
    <scope>NUCLEOTIDE SEQUENCE [LARGE SCALE GENOMIC DNA]</scope>
</reference>
<organism evidence="1 2">
    <name type="scientific">Scyliorhinus torazame</name>
    <name type="common">Cloudy catshark</name>
    <name type="synonym">Catulus torazame</name>
    <dbReference type="NCBI Taxonomy" id="75743"/>
    <lineage>
        <taxon>Eukaryota</taxon>
        <taxon>Metazoa</taxon>
        <taxon>Chordata</taxon>
        <taxon>Craniata</taxon>
        <taxon>Vertebrata</taxon>
        <taxon>Chondrichthyes</taxon>
        <taxon>Elasmobranchii</taxon>
        <taxon>Galeomorphii</taxon>
        <taxon>Galeoidea</taxon>
        <taxon>Carcharhiniformes</taxon>
        <taxon>Scyliorhinidae</taxon>
        <taxon>Scyliorhinus</taxon>
    </lineage>
</organism>
<dbReference type="EMBL" id="BFAA01002221">
    <property type="protein sequence ID" value="GCB72932.1"/>
    <property type="molecule type" value="Genomic_DNA"/>
</dbReference>
<accession>A0A401PII0</accession>
<evidence type="ECO:0000313" key="2">
    <source>
        <dbReference type="Proteomes" id="UP000288216"/>
    </source>
</evidence>
<name>A0A401PII0_SCYTO</name>
<comment type="caution">
    <text evidence="1">The sequence shown here is derived from an EMBL/GenBank/DDBJ whole genome shotgun (WGS) entry which is preliminary data.</text>
</comment>
<keyword evidence="2" id="KW-1185">Reference proteome</keyword>
<dbReference type="AlphaFoldDB" id="A0A401PII0"/>
<protein>
    <submittedName>
        <fullName evidence="1">Uncharacterized protein</fullName>
    </submittedName>
</protein>
<evidence type="ECO:0000313" key="1">
    <source>
        <dbReference type="EMBL" id="GCB72932.1"/>
    </source>
</evidence>
<gene>
    <name evidence="1" type="ORF">scyTo_0006542</name>
</gene>